<dbReference type="EMBL" id="RJKX01000011">
    <property type="protein sequence ID" value="ROQ01784.1"/>
    <property type="molecule type" value="Genomic_DNA"/>
</dbReference>
<gene>
    <name evidence="9" type="ORF">EDC65_0971</name>
</gene>
<organism evidence="9 10">
    <name type="scientific">Stella humosa</name>
    <dbReference type="NCBI Taxonomy" id="94"/>
    <lineage>
        <taxon>Bacteria</taxon>
        <taxon>Pseudomonadati</taxon>
        <taxon>Pseudomonadota</taxon>
        <taxon>Alphaproteobacteria</taxon>
        <taxon>Rhodospirillales</taxon>
        <taxon>Stellaceae</taxon>
        <taxon>Stella</taxon>
    </lineage>
</organism>
<dbReference type="Gene3D" id="3.30.70.1440">
    <property type="entry name" value="Multidrug efflux transporter AcrB pore domain"/>
    <property type="match status" value="1"/>
</dbReference>
<dbReference type="FunFam" id="1.20.1640.10:FF:000001">
    <property type="entry name" value="Efflux pump membrane transporter"/>
    <property type="match status" value="1"/>
</dbReference>
<feature type="transmembrane region" description="Helical" evidence="8">
    <location>
        <begin position="909"/>
        <end position="934"/>
    </location>
</feature>
<feature type="transmembrane region" description="Helical" evidence="8">
    <location>
        <begin position="336"/>
        <end position="353"/>
    </location>
</feature>
<dbReference type="InterPro" id="IPR027463">
    <property type="entry name" value="AcrB_DN_DC_subdom"/>
</dbReference>
<name>A0A3N1M2M5_9PROT</name>
<keyword evidence="3" id="KW-1003">Cell membrane</keyword>
<dbReference type="RefSeq" id="WP_123688513.1">
    <property type="nucleotide sequence ID" value="NZ_AP019700.1"/>
</dbReference>
<dbReference type="Gene3D" id="1.20.1640.10">
    <property type="entry name" value="Multidrug efflux transporter AcrB transmembrane domain"/>
    <property type="match status" value="2"/>
</dbReference>
<comment type="subcellular location">
    <subcellularLocation>
        <location evidence="1">Cell inner membrane</location>
        <topology evidence="1">Multi-pass membrane protein</topology>
    </subcellularLocation>
</comment>
<evidence type="ECO:0000313" key="10">
    <source>
        <dbReference type="Proteomes" id="UP000278222"/>
    </source>
</evidence>
<comment type="caution">
    <text evidence="9">The sequence shown here is derived from an EMBL/GenBank/DDBJ whole genome shotgun (WGS) entry which is preliminary data.</text>
</comment>
<keyword evidence="2" id="KW-0813">Transport</keyword>
<feature type="transmembrane region" description="Helical" evidence="8">
    <location>
        <begin position="463"/>
        <end position="486"/>
    </location>
</feature>
<dbReference type="Proteomes" id="UP000278222">
    <property type="component" value="Unassembled WGS sequence"/>
</dbReference>
<keyword evidence="4" id="KW-0997">Cell inner membrane</keyword>
<keyword evidence="10" id="KW-1185">Reference proteome</keyword>
<accession>A0A3N1M2M5</accession>
<dbReference type="GO" id="GO:0042910">
    <property type="term" value="F:xenobiotic transmembrane transporter activity"/>
    <property type="evidence" value="ECO:0007669"/>
    <property type="project" value="TreeGrafter"/>
</dbReference>
<dbReference type="Gene3D" id="3.30.70.1320">
    <property type="entry name" value="Multidrug efflux transporter AcrB pore domain like"/>
    <property type="match status" value="1"/>
</dbReference>
<keyword evidence="7 8" id="KW-0472">Membrane</keyword>
<feature type="transmembrane region" description="Helical" evidence="8">
    <location>
        <begin position="12"/>
        <end position="29"/>
    </location>
</feature>
<reference evidence="9 10" key="1">
    <citation type="submission" date="2018-11" db="EMBL/GenBank/DDBJ databases">
        <title>Genomic Encyclopedia of Type Strains, Phase IV (KMG-IV): sequencing the most valuable type-strain genomes for metagenomic binning, comparative biology and taxonomic classification.</title>
        <authorList>
            <person name="Goeker M."/>
        </authorList>
    </citation>
    <scope>NUCLEOTIDE SEQUENCE [LARGE SCALE GENOMIC DNA]</scope>
    <source>
        <strain evidence="9 10">DSM 5900</strain>
    </source>
</reference>
<dbReference type="SUPFAM" id="SSF82866">
    <property type="entry name" value="Multidrug efflux transporter AcrB transmembrane domain"/>
    <property type="match status" value="2"/>
</dbReference>
<evidence type="ECO:0000256" key="5">
    <source>
        <dbReference type="ARBA" id="ARBA00022692"/>
    </source>
</evidence>
<evidence type="ECO:0000256" key="2">
    <source>
        <dbReference type="ARBA" id="ARBA00022448"/>
    </source>
</evidence>
<dbReference type="Pfam" id="PF00873">
    <property type="entry name" value="ACR_tran"/>
    <property type="match status" value="1"/>
</dbReference>
<feature type="transmembrane region" description="Helical" evidence="8">
    <location>
        <begin position="431"/>
        <end position="451"/>
    </location>
</feature>
<proteinExistence type="predicted"/>
<dbReference type="OrthoDB" id="9806532at2"/>
<keyword evidence="5 8" id="KW-0812">Transmembrane</keyword>
<dbReference type="Gene3D" id="3.30.70.1430">
    <property type="entry name" value="Multidrug efflux transporter AcrB pore domain"/>
    <property type="match status" value="2"/>
</dbReference>
<evidence type="ECO:0000313" key="9">
    <source>
        <dbReference type="EMBL" id="ROQ01784.1"/>
    </source>
</evidence>
<feature type="transmembrane region" description="Helical" evidence="8">
    <location>
        <begin position="854"/>
        <end position="876"/>
    </location>
</feature>
<dbReference type="AlphaFoldDB" id="A0A3N1M2M5"/>
<dbReference type="SUPFAM" id="SSF82693">
    <property type="entry name" value="Multidrug efflux transporter AcrB pore domain, PN1, PN2, PC1 and PC2 subdomains"/>
    <property type="match status" value="3"/>
</dbReference>
<evidence type="ECO:0000256" key="7">
    <source>
        <dbReference type="ARBA" id="ARBA00023136"/>
    </source>
</evidence>
<dbReference type="PANTHER" id="PTHR32063:SF21">
    <property type="entry name" value="MULTIDRUG RESISTANCE PROTEIN MDTB"/>
    <property type="match status" value="1"/>
</dbReference>
<feature type="transmembrane region" description="Helical" evidence="8">
    <location>
        <begin position="360"/>
        <end position="381"/>
    </location>
</feature>
<feature type="transmembrane region" description="Helical" evidence="8">
    <location>
        <begin position="387"/>
        <end position="411"/>
    </location>
</feature>
<evidence type="ECO:0000256" key="8">
    <source>
        <dbReference type="SAM" id="Phobius"/>
    </source>
</evidence>
<dbReference type="PANTHER" id="PTHR32063">
    <property type="match status" value="1"/>
</dbReference>
<evidence type="ECO:0000256" key="6">
    <source>
        <dbReference type="ARBA" id="ARBA00022989"/>
    </source>
</evidence>
<sequence length="1042" mass="111614">MNISAICIRRPVMTTIITLALVLGGLFGYRTLPISALPQVDFPTISVTAQLPGANPDTMAAVVATQLEREFSTIAGISSITSSSGLGQTQITIQFDLDRNIDSAALDIQSAISRAQRRLPPEMTTPPSFRKVNPADQPVLLLTLSSPVLPLSAVTDYVDTIISPRVSTLTGVAQVQIYGPQRFAVRVQVDPDQLAARGIGIDEVQRALASANANTPIGSLSGPTQAVTLQATGQMQRASEFRPLIVAYKDGAPVRLGDIANPVDSVENDRTASWINGTRSIVLAIQKQPGANTIDVVDGVKALLPQFRAILPPAVNLEVFIDRSQPIREAIHDVEFTLGLTIALVILVIFLFLRRAAATFIPSVTVPISLIATFGGMYFFGFSIDNISLLALTLATGLVVDDAIVVLENIVRHIEEGMSPWAAAFKGSREVGFTIISITLSLVAVFIPIFFMGGVVGRVFFEFAVVVSIAILISAFISLTLTPMLCSRLLKPEPPKDQQGAFHRIAEGAFEALVHGYARVLRVVLRFRPIMLVVTLGTVALTIHLFMTSPMGFFPLEDTGQLAVTTEAGQDTSFAAMAEIQQRVSKIFEADPGVSQVNASAGATVWNPAVNQGRLFIGLKPRAERAGADEIIRRVRPKLAEIAGVNVYIQKTQNLNIGGRSAKSLYQYTVQSPSTEELYRWASILENRMRGLPALRDVTTDLQIRGPEALININRDRAASLGVSSEQIRNTLYSAFGTRQVSTIFTSSNSYQVILEVEPRFQQSVEALSKLRVRSASGQLVALDAFAEIKRQAGPVTVNHQAQLPSVTISFNTAPGTSLGDAVSAVLALERELVLPASVTTGFSGAAQVFQAALAGQGILLGAAVLVIYMILAILYESFIHPITILSGLPAAAIGALLGLRYMGLEVSVIAIIGIVLLIGIVKKNAIMMIDFALQAQREQGMDARTAIEEACLKRFRPIMMTTMAAIAGALPIAVAHGASAELRQPLGVAVVGGLLFSQLLTLFITPVIFLYLEDVRRLGARLFNSNADAVAAERAAAMGDD</sequence>
<feature type="transmembrane region" description="Helical" evidence="8">
    <location>
        <begin position="529"/>
        <end position="547"/>
    </location>
</feature>
<dbReference type="Gene3D" id="3.30.2090.10">
    <property type="entry name" value="Multidrug efflux transporter AcrB TolC docking domain, DN and DC subdomains"/>
    <property type="match status" value="2"/>
</dbReference>
<protein>
    <submittedName>
        <fullName evidence="9">HAE1 family hydrophobic/amphiphilic exporter-1</fullName>
    </submittedName>
</protein>
<feature type="transmembrane region" description="Helical" evidence="8">
    <location>
        <begin position="987"/>
        <end position="1013"/>
    </location>
</feature>
<dbReference type="SUPFAM" id="SSF82714">
    <property type="entry name" value="Multidrug efflux transporter AcrB TolC docking domain, DN and DC subdomains"/>
    <property type="match status" value="2"/>
</dbReference>
<evidence type="ECO:0000256" key="3">
    <source>
        <dbReference type="ARBA" id="ARBA00022475"/>
    </source>
</evidence>
<dbReference type="PRINTS" id="PR00702">
    <property type="entry name" value="ACRIFLAVINRP"/>
</dbReference>
<keyword evidence="6 8" id="KW-1133">Transmembrane helix</keyword>
<dbReference type="GO" id="GO:0005886">
    <property type="term" value="C:plasma membrane"/>
    <property type="evidence" value="ECO:0007669"/>
    <property type="project" value="UniProtKB-SubCell"/>
</dbReference>
<evidence type="ECO:0000256" key="1">
    <source>
        <dbReference type="ARBA" id="ARBA00004429"/>
    </source>
</evidence>
<evidence type="ECO:0000256" key="4">
    <source>
        <dbReference type="ARBA" id="ARBA00022519"/>
    </source>
</evidence>
<feature type="transmembrane region" description="Helical" evidence="8">
    <location>
        <begin position="883"/>
        <end position="903"/>
    </location>
</feature>
<feature type="transmembrane region" description="Helical" evidence="8">
    <location>
        <begin position="955"/>
        <end position="975"/>
    </location>
</feature>
<dbReference type="InterPro" id="IPR001036">
    <property type="entry name" value="Acrflvin-R"/>
</dbReference>